<dbReference type="Proteomes" id="UP000028488">
    <property type="component" value="Chromosome"/>
</dbReference>
<reference evidence="3 4" key="1">
    <citation type="submission" date="2014-07" db="EMBL/GenBank/DDBJ databases">
        <title>Genome Sequence of Rhodococcus opacus Strain R7, a Biodegrader of Mono- and Polycyclic Aromatic Hydrocarbons.</title>
        <authorList>
            <person name="Di Gennaro P."/>
            <person name="Zampolli J."/>
            <person name="Presti I."/>
            <person name="Cappelletti M."/>
            <person name="D'Ursi P."/>
            <person name="Orro A."/>
            <person name="Mezzelani A."/>
            <person name="Milanesi L."/>
        </authorList>
    </citation>
    <scope>NUCLEOTIDE SEQUENCE [LARGE SCALE GENOMIC DNA]</scope>
    <source>
        <strain evidence="3 4">R7</strain>
    </source>
</reference>
<dbReference type="PANTHER" id="PTHR30036">
    <property type="entry name" value="D-XYLOSE-BINDING PERIPLASMIC PROTEIN"/>
    <property type="match status" value="1"/>
</dbReference>
<dbReference type="Gene3D" id="3.40.50.2300">
    <property type="match status" value="2"/>
</dbReference>
<dbReference type="InterPro" id="IPR025997">
    <property type="entry name" value="SBP_2_dom"/>
</dbReference>
<name>A0A076EQP7_RHOOP</name>
<evidence type="ECO:0000313" key="4">
    <source>
        <dbReference type="Proteomes" id="UP000028488"/>
    </source>
</evidence>
<accession>A0A076EQP7</accession>
<evidence type="ECO:0000256" key="1">
    <source>
        <dbReference type="ARBA" id="ARBA00004196"/>
    </source>
</evidence>
<protein>
    <submittedName>
        <fullName evidence="3">Sugar ABC transporter substrate-binding protein</fullName>
    </submittedName>
</protein>
<sequence length="393" mass="42141">MAIARTASQRRGVVVAIIGVILLLTGCSTAPSDRSAVDPAARESAVEKARGGAAELLDAGMHDNQWTGPENSPPPRPGLRITLIPEQMASTGSSRPAKAIESEVKKLGWVPKISDGQGKPEVQLNALNTAVDEKVDAVILIFVDTTRVQSALQRALAAGVKVVTLGSLKNTPDTVPDVSFDWVRAGESVAQYAVWKSGGDLGMLQMRNADLYIVVNGQYKGSQDYLDAPGNCPGCDVVTQDWSLATFEDPTIGPAAQAVATRLANPQLNWVSCFDSCLFRVSNGLNRAGFTDKVSGAGFDCNPENLDIIRAGGVQKVCFADPREWLAYAAIDNVNRMTNGLPAFDFTESIPVALFDKDSLSQLPPDRSAELETKGWQGNFDFRTKFEQLWGIG</sequence>
<dbReference type="InterPro" id="IPR050555">
    <property type="entry name" value="Bact_Solute-Bind_Prot2"/>
</dbReference>
<dbReference type="GO" id="GO:0030288">
    <property type="term" value="C:outer membrane-bounded periplasmic space"/>
    <property type="evidence" value="ECO:0007669"/>
    <property type="project" value="TreeGrafter"/>
</dbReference>
<dbReference type="SUPFAM" id="SSF53822">
    <property type="entry name" value="Periplasmic binding protein-like I"/>
    <property type="match status" value="1"/>
</dbReference>
<dbReference type="PROSITE" id="PS51257">
    <property type="entry name" value="PROKAR_LIPOPROTEIN"/>
    <property type="match status" value="1"/>
</dbReference>
<evidence type="ECO:0000313" key="3">
    <source>
        <dbReference type="EMBL" id="AII08261.1"/>
    </source>
</evidence>
<evidence type="ECO:0000259" key="2">
    <source>
        <dbReference type="Pfam" id="PF13407"/>
    </source>
</evidence>
<feature type="domain" description="Periplasmic binding protein" evidence="2">
    <location>
        <begin position="84"/>
        <end position="340"/>
    </location>
</feature>
<dbReference type="Pfam" id="PF13407">
    <property type="entry name" value="Peripla_BP_4"/>
    <property type="match status" value="1"/>
</dbReference>
<dbReference type="EMBL" id="CP008947">
    <property type="protein sequence ID" value="AII08261.1"/>
    <property type="molecule type" value="Genomic_DNA"/>
</dbReference>
<dbReference type="AlphaFoldDB" id="A0A076EQP7"/>
<organism evidence="3 4">
    <name type="scientific">Rhodococcus opacus</name>
    <name type="common">Nocardia opaca</name>
    <dbReference type="NCBI Taxonomy" id="37919"/>
    <lineage>
        <taxon>Bacteria</taxon>
        <taxon>Bacillati</taxon>
        <taxon>Actinomycetota</taxon>
        <taxon>Actinomycetes</taxon>
        <taxon>Mycobacteriales</taxon>
        <taxon>Nocardiaceae</taxon>
        <taxon>Rhodococcus</taxon>
    </lineage>
</organism>
<dbReference type="GO" id="GO:0030246">
    <property type="term" value="F:carbohydrate binding"/>
    <property type="evidence" value="ECO:0007669"/>
    <property type="project" value="TreeGrafter"/>
</dbReference>
<comment type="subcellular location">
    <subcellularLocation>
        <location evidence="1">Cell envelope</location>
    </subcellularLocation>
</comment>
<dbReference type="eggNOG" id="COG1879">
    <property type="taxonomic scope" value="Bacteria"/>
</dbReference>
<dbReference type="CDD" id="cd01536">
    <property type="entry name" value="PBP1_ABC_sugar_binding-like"/>
    <property type="match status" value="1"/>
</dbReference>
<gene>
    <name evidence="3" type="ORF">EP51_28015</name>
</gene>
<proteinExistence type="predicted"/>
<dbReference type="InterPro" id="IPR028082">
    <property type="entry name" value="Peripla_BP_I"/>
</dbReference>